<gene>
    <name evidence="2 3" type="primary">mca</name>
    <name evidence="3" type="ORF">P8192_04490</name>
</gene>
<proteinExistence type="inferred from homology"/>
<feature type="binding site" evidence="2">
    <location>
        <position position="32"/>
    </location>
    <ligand>
        <name>Zn(2+)</name>
        <dbReference type="ChEBI" id="CHEBI:29105"/>
    </ligand>
</feature>
<name>A0ABY8HAP0_9MICC</name>
<reference evidence="3 4" key="1">
    <citation type="submission" date="2023-04" db="EMBL/GenBank/DDBJ databases">
        <title>Funneling lignin-derived compounds into biodiesel using alkali-halophilic Citricoccus sp. P2.</title>
        <authorList>
            <person name="Luo C.-B."/>
        </authorList>
    </citation>
    <scope>NUCLEOTIDE SEQUENCE [LARGE SCALE GENOMIC DNA]</scope>
    <source>
        <strain evidence="3 4">P2</strain>
    </source>
</reference>
<keyword evidence="1 2" id="KW-0862">Zinc</keyword>
<dbReference type="PANTHER" id="PTHR12993:SF11">
    <property type="entry name" value="N-ACETYLGLUCOSAMINYL-PHOSPHATIDYLINOSITOL DE-N-ACETYLASE"/>
    <property type="match status" value="1"/>
</dbReference>
<evidence type="ECO:0000256" key="1">
    <source>
        <dbReference type="ARBA" id="ARBA00022833"/>
    </source>
</evidence>
<dbReference type="RefSeq" id="WP_278159734.1">
    <property type="nucleotide sequence ID" value="NZ_CP121252.1"/>
</dbReference>
<evidence type="ECO:0000313" key="3">
    <source>
        <dbReference type="EMBL" id="WFP17894.1"/>
    </source>
</evidence>
<comment type="function">
    <text evidence="2">A mycothiol (MSH, N-acetylcysteinyl-glucosaminyl-inositol) S-conjugate amidase, it recycles conjugated MSH to the N-acetyl cysteine conjugate (AcCys S-conjugate, a mercapturic acid) and the MSH precursor. Involved in MSH-dependent detoxification of a number of alkylating agents and antibiotics.</text>
</comment>
<dbReference type="Pfam" id="PF02585">
    <property type="entry name" value="PIG-L"/>
    <property type="match status" value="1"/>
</dbReference>
<dbReference type="PANTHER" id="PTHR12993">
    <property type="entry name" value="N-ACETYLGLUCOSAMINYL-PHOSPHATIDYLINOSITOL DE-N-ACETYLASE-RELATED"/>
    <property type="match status" value="1"/>
</dbReference>
<keyword evidence="2" id="KW-0479">Metal-binding</keyword>
<dbReference type="HAMAP" id="MF_01482">
    <property type="entry name" value="Mca"/>
    <property type="match status" value="1"/>
</dbReference>
<dbReference type="Gene3D" id="3.40.50.10320">
    <property type="entry name" value="LmbE-like"/>
    <property type="match status" value="1"/>
</dbReference>
<comment type="similarity">
    <text evidence="2">Belongs to the MshB deacetylase family. Mca subfamily.</text>
</comment>
<dbReference type="SUPFAM" id="SSF102588">
    <property type="entry name" value="LmbE-like"/>
    <property type="match status" value="1"/>
</dbReference>
<sequence length="322" mass="35826">MPPAQSHAVDEASKVPESSGLRLLAVHAHPDDESSKGAAMMAAYSAAGAEVMVATCTGGEAGSLLNPHYGDDIRLHRDLTSVRRAEMEEAGAALGIEHRWLGFVDSGLPEGDPLPELPFGTFATLPLEQTAAPLVRLIRSFRPHVIISYDEIGGYPHPDHIRSHEITVAAYQDAGDPEKYPGIGEPWEISKLYYDRAFNPDKYRALHQAFIESGEDSPYADRIAWYQRMLENDDDSSGGFRLTKHEVTTQIHVADFLENRDAALRAHRTQIDPEGHFFMAPNDLIRTTWPWEDYVLIDSRVETKLPETDLFAGLRSDERHGS</sequence>
<organism evidence="3 4">
    <name type="scientific">Citricoccus muralis</name>
    <dbReference type="NCBI Taxonomy" id="169134"/>
    <lineage>
        <taxon>Bacteria</taxon>
        <taxon>Bacillati</taxon>
        <taxon>Actinomycetota</taxon>
        <taxon>Actinomycetes</taxon>
        <taxon>Micrococcales</taxon>
        <taxon>Micrococcaceae</taxon>
        <taxon>Citricoccus</taxon>
    </lineage>
</organism>
<dbReference type="InterPro" id="IPR024078">
    <property type="entry name" value="LmbE-like_dom_sf"/>
</dbReference>
<comment type="cofactor">
    <cofactor evidence="2">
        <name>Zn(2+)</name>
        <dbReference type="ChEBI" id="CHEBI:29105"/>
    </cofactor>
    <text evidence="2">Binds 1 zinc ion per subunit.</text>
</comment>
<dbReference type="NCBIfam" id="TIGR03446">
    <property type="entry name" value="mycothiol_Mca"/>
    <property type="match status" value="1"/>
</dbReference>
<dbReference type="InterPro" id="IPR003737">
    <property type="entry name" value="GlcNAc_PI_deacetylase-related"/>
</dbReference>
<dbReference type="Proteomes" id="UP001219037">
    <property type="component" value="Chromosome"/>
</dbReference>
<dbReference type="EC" id="3.5.1.115" evidence="2"/>
<keyword evidence="2" id="KW-0378">Hydrolase</keyword>
<dbReference type="InterPro" id="IPR017811">
    <property type="entry name" value="Mca"/>
</dbReference>
<feature type="binding site" evidence="2">
    <location>
        <position position="160"/>
    </location>
    <ligand>
        <name>Zn(2+)</name>
        <dbReference type="ChEBI" id="CHEBI:29105"/>
    </ligand>
</feature>
<keyword evidence="4" id="KW-1185">Reference proteome</keyword>
<dbReference type="EMBL" id="CP121252">
    <property type="protein sequence ID" value="WFP17894.1"/>
    <property type="molecule type" value="Genomic_DNA"/>
</dbReference>
<accession>A0ABY8HAP0</accession>
<comment type="catalytic activity">
    <reaction evidence="2">
        <text>mycothiol S-conjugate + H2O = an N-acetyl-L-cysteine-S-conjugate + 1D-myo-inositol 2-amino-2-deoxy-alpha-D-glucopyranoside</text>
        <dbReference type="Rhea" id="RHEA:36543"/>
        <dbReference type="ChEBI" id="CHEBI:15377"/>
        <dbReference type="ChEBI" id="CHEBI:58718"/>
        <dbReference type="ChEBI" id="CHEBI:58886"/>
        <dbReference type="ChEBI" id="CHEBI:59633"/>
        <dbReference type="EC" id="3.5.1.115"/>
    </reaction>
</comment>
<evidence type="ECO:0000256" key="2">
    <source>
        <dbReference type="HAMAP-Rule" id="MF_01482"/>
    </source>
</evidence>
<evidence type="ECO:0000313" key="4">
    <source>
        <dbReference type="Proteomes" id="UP001219037"/>
    </source>
</evidence>
<protein>
    <recommendedName>
        <fullName evidence="2">Mycothiol S-conjugate amidase</fullName>
        <ecNumber evidence="2">3.5.1.115</ecNumber>
    </recommendedName>
</protein>
<comment type="subunit">
    <text evidence="2">Monomer.</text>
</comment>
<feature type="binding site" evidence="2">
    <location>
        <position position="29"/>
    </location>
    <ligand>
        <name>Zn(2+)</name>
        <dbReference type="ChEBI" id="CHEBI:29105"/>
    </ligand>
</feature>